<evidence type="ECO:0000313" key="5">
    <source>
        <dbReference type="Proteomes" id="UP000321051"/>
    </source>
</evidence>
<comment type="caution">
    <text evidence="4">The sequence shown here is derived from an EMBL/GenBank/DDBJ whole genome shotgun (WGS) entry which is preliminary data.</text>
</comment>
<evidence type="ECO:0000256" key="3">
    <source>
        <dbReference type="SAM" id="SignalP"/>
    </source>
</evidence>
<dbReference type="STRING" id="1371.GCA_900166605_00872"/>
<keyword evidence="5" id="KW-1185">Reference proteome</keyword>
<dbReference type="NCBIfam" id="TIGR01167">
    <property type="entry name" value="LPXTG_anchor"/>
    <property type="match status" value="1"/>
</dbReference>
<feature type="compositionally biased region" description="Low complexity" evidence="1">
    <location>
        <begin position="92"/>
        <end position="108"/>
    </location>
</feature>
<evidence type="ECO:0008006" key="6">
    <source>
        <dbReference type="Google" id="ProtNLM"/>
    </source>
</evidence>
<dbReference type="Proteomes" id="UP000321051">
    <property type="component" value="Unassembled WGS sequence"/>
</dbReference>
<reference evidence="4 5" key="1">
    <citation type="submission" date="2019-07" db="EMBL/GenBank/DDBJ databases">
        <title>Whole genome shotgun sequence of Marinococcus halophilus NBRC 102359.</title>
        <authorList>
            <person name="Hosoyama A."/>
            <person name="Uohara A."/>
            <person name="Ohji S."/>
            <person name="Ichikawa N."/>
        </authorList>
    </citation>
    <scope>NUCLEOTIDE SEQUENCE [LARGE SCALE GENOMIC DNA]</scope>
    <source>
        <strain evidence="4 5">NBRC 102359</strain>
    </source>
</reference>
<feature type="transmembrane region" description="Helical" evidence="2">
    <location>
        <begin position="162"/>
        <end position="179"/>
    </location>
</feature>
<evidence type="ECO:0000256" key="1">
    <source>
        <dbReference type="SAM" id="MobiDB-lite"/>
    </source>
</evidence>
<keyword evidence="2" id="KW-0812">Transmembrane</keyword>
<dbReference type="AlphaFoldDB" id="A0A510Y5K2"/>
<feature type="signal peptide" evidence="3">
    <location>
        <begin position="1"/>
        <end position="25"/>
    </location>
</feature>
<evidence type="ECO:0000256" key="2">
    <source>
        <dbReference type="SAM" id="Phobius"/>
    </source>
</evidence>
<keyword evidence="3" id="KW-0732">Signal</keyword>
<dbReference type="OrthoDB" id="565380at2"/>
<feature type="compositionally biased region" description="Acidic residues" evidence="1">
    <location>
        <begin position="109"/>
        <end position="152"/>
    </location>
</feature>
<dbReference type="EMBL" id="BJUN01000007">
    <property type="protein sequence ID" value="GEK58622.1"/>
    <property type="molecule type" value="Genomic_DNA"/>
</dbReference>
<dbReference type="RefSeq" id="WP_094908512.1">
    <property type="nucleotide sequence ID" value="NZ_BJUN01000007.1"/>
</dbReference>
<protein>
    <recommendedName>
        <fullName evidence="6">Gram-positive cocci surface proteins LPxTG domain-containing protein</fullName>
    </recommendedName>
</protein>
<organism evidence="4 5">
    <name type="scientific">Marinococcus halophilus</name>
    <dbReference type="NCBI Taxonomy" id="1371"/>
    <lineage>
        <taxon>Bacteria</taxon>
        <taxon>Bacillati</taxon>
        <taxon>Bacillota</taxon>
        <taxon>Bacilli</taxon>
        <taxon>Bacillales</taxon>
        <taxon>Bacillaceae</taxon>
        <taxon>Marinococcus</taxon>
    </lineage>
</organism>
<gene>
    <name evidence="4" type="ORF">MHA01_15270</name>
</gene>
<sequence length="186" mass="19794">MSKKWLVSLFSAGVISLGISAPVSADDENCSDFSDGQEVLAFWEDNNYGPGDDPHNLDADNDNLPCEGLTEGMESEFDAAAEGSEENETTEDGSSADTTEDTTSTTEENMIEEETYSSDEGTTEETTNEEEAASTEASDENMTEESVEEGGEMPETATNQPAWALAGTAVAGLGALLLVRRRVTSH</sequence>
<name>A0A510Y5K2_MARHA</name>
<feature type="compositionally biased region" description="Acidic residues" evidence="1">
    <location>
        <begin position="73"/>
        <end position="91"/>
    </location>
</feature>
<keyword evidence="2" id="KW-0472">Membrane</keyword>
<proteinExistence type="predicted"/>
<accession>A0A510Y5K2</accession>
<keyword evidence="2" id="KW-1133">Transmembrane helix</keyword>
<evidence type="ECO:0000313" key="4">
    <source>
        <dbReference type="EMBL" id="GEK58622.1"/>
    </source>
</evidence>
<feature type="region of interest" description="Disordered" evidence="1">
    <location>
        <begin position="44"/>
        <end position="162"/>
    </location>
</feature>
<feature type="chain" id="PRO_5022666890" description="Gram-positive cocci surface proteins LPxTG domain-containing protein" evidence="3">
    <location>
        <begin position="26"/>
        <end position="186"/>
    </location>
</feature>